<keyword evidence="2" id="KW-1185">Reference proteome</keyword>
<reference evidence="1 2" key="1">
    <citation type="submission" date="2019-05" db="EMBL/GenBank/DDBJ databases">
        <title>Tamlana fucoidanivorans sp. nov., isolated from the surface of algae collected from Fujian province in China.</title>
        <authorList>
            <person name="Li J."/>
        </authorList>
    </citation>
    <scope>NUCLEOTIDE SEQUENCE [LARGE SCALE GENOMIC DNA]</scope>
    <source>
        <strain evidence="1 2">CW2-9</strain>
    </source>
</reference>
<dbReference type="EMBL" id="VDCS01000005">
    <property type="protein sequence ID" value="TNJ45324.1"/>
    <property type="molecule type" value="Genomic_DNA"/>
</dbReference>
<dbReference type="Proteomes" id="UP000308713">
    <property type="component" value="Unassembled WGS sequence"/>
</dbReference>
<evidence type="ECO:0000313" key="1">
    <source>
        <dbReference type="EMBL" id="TNJ45324.1"/>
    </source>
</evidence>
<gene>
    <name evidence="1" type="ORF">FGF67_06330</name>
</gene>
<sequence length="291" mass="34074">MKRLFLLLILFMSCDNNSDDGIVIPEPPQKLLNSISFDDETNIDSLFYEKGRLVLKKEYVGSDFVDYNTFYTRNDTGQLLKVSYMHSSSTDPSFVKDYTYYTNGNLKTINRSASYTYDISNQYFSYQGSQILIRVNNEQEASIIANLDSKNRIKEVLFKKSSSNAFYKGKQYFYNEAGNAYKIIVQSSEHANIVEYNYEFDNAENPYLSLDTDLPNGLTLNVVESLAFHDNYWEPREYHLPFFSKNNVVKYFTSNSSSDYYYTYTYNEDNYPIGIKYENFFNKPTLLLDYK</sequence>
<evidence type="ECO:0000313" key="2">
    <source>
        <dbReference type="Proteomes" id="UP000308713"/>
    </source>
</evidence>
<name>A0A5C4SPJ4_9FLAO</name>
<organism evidence="1 2">
    <name type="scientific">Allotamlana fucoidanivorans</name>
    <dbReference type="NCBI Taxonomy" id="2583814"/>
    <lineage>
        <taxon>Bacteria</taxon>
        <taxon>Pseudomonadati</taxon>
        <taxon>Bacteroidota</taxon>
        <taxon>Flavobacteriia</taxon>
        <taxon>Flavobacteriales</taxon>
        <taxon>Flavobacteriaceae</taxon>
        <taxon>Allotamlana</taxon>
    </lineage>
</organism>
<evidence type="ECO:0008006" key="3">
    <source>
        <dbReference type="Google" id="ProtNLM"/>
    </source>
</evidence>
<protein>
    <recommendedName>
        <fullName evidence="3">DUF4595 domain-containing protein</fullName>
    </recommendedName>
</protein>
<dbReference type="AlphaFoldDB" id="A0A5C4SPJ4"/>
<accession>A0A5C4SPJ4</accession>
<comment type="caution">
    <text evidence="1">The sequence shown here is derived from an EMBL/GenBank/DDBJ whole genome shotgun (WGS) entry which is preliminary data.</text>
</comment>
<proteinExistence type="predicted"/>
<dbReference type="RefSeq" id="WP_139695858.1">
    <property type="nucleotide sequence ID" value="NZ_CP074074.1"/>
</dbReference>